<feature type="region of interest" description="Disordered" evidence="7">
    <location>
        <begin position="154"/>
        <end position="178"/>
    </location>
</feature>
<reference evidence="10 11" key="1">
    <citation type="submission" date="2020-11" db="EMBL/GenBank/DDBJ databases">
        <title>Corynebacterium sp. ZJ-599.</title>
        <authorList>
            <person name="Zhou J."/>
        </authorList>
    </citation>
    <scope>NUCLEOTIDE SEQUENCE [LARGE SCALE GENOMIC DNA]</scope>
    <source>
        <strain evidence="10 11">ZJ-599</strain>
    </source>
</reference>
<sequence length="178" mass="19671">MVLVKLFGTRVLTSMTASDAVIIIMFGAVAGRVIVGNPPTLAAGVIGLTTLMILESTFGTLQRYVGWTRFIDRHPILLLYAGELQHDNLRLAHVSESEVHSAIRRAGLGRRADVQAMVLEPTGQISIIRAGQPVNPRILEDVLGIEQALAQHERRVTEQREAEHREAEQREAKHPDTE</sequence>
<feature type="transmembrane region" description="Helical" evidence="8">
    <location>
        <begin position="41"/>
        <end position="61"/>
    </location>
</feature>
<dbReference type="Pfam" id="PF04239">
    <property type="entry name" value="DUF421"/>
    <property type="match status" value="1"/>
</dbReference>
<dbReference type="Proteomes" id="UP000594681">
    <property type="component" value="Chromosome"/>
</dbReference>
<evidence type="ECO:0000313" key="10">
    <source>
        <dbReference type="EMBL" id="QPK80330.1"/>
    </source>
</evidence>
<dbReference type="Gene3D" id="3.30.240.20">
    <property type="entry name" value="bsu07140 like domains"/>
    <property type="match status" value="1"/>
</dbReference>
<evidence type="ECO:0000256" key="5">
    <source>
        <dbReference type="ARBA" id="ARBA00022989"/>
    </source>
</evidence>
<proteinExistence type="inferred from homology"/>
<keyword evidence="6 8" id="KW-0472">Membrane</keyword>
<accession>A0A7T0KGK8</accession>
<keyword evidence="11" id="KW-1185">Reference proteome</keyword>
<evidence type="ECO:0000256" key="4">
    <source>
        <dbReference type="ARBA" id="ARBA00022692"/>
    </source>
</evidence>
<evidence type="ECO:0000256" key="8">
    <source>
        <dbReference type="SAM" id="Phobius"/>
    </source>
</evidence>
<dbReference type="AlphaFoldDB" id="A0A7T0KGK8"/>
<evidence type="ECO:0000313" key="11">
    <source>
        <dbReference type="Proteomes" id="UP000594681"/>
    </source>
</evidence>
<evidence type="ECO:0000256" key="7">
    <source>
        <dbReference type="SAM" id="MobiDB-lite"/>
    </source>
</evidence>
<name>A0A7T0KGK8_9CORY</name>
<evidence type="ECO:0000256" key="2">
    <source>
        <dbReference type="ARBA" id="ARBA00006448"/>
    </source>
</evidence>
<keyword evidence="4 8" id="KW-0812">Transmembrane</keyword>
<organism evidence="10 11">
    <name type="scientific">Corynebacterium lizhenjunii</name>
    <dbReference type="NCBI Taxonomy" id="2709394"/>
    <lineage>
        <taxon>Bacteria</taxon>
        <taxon>Bacillati</taxon>
        <taxon>Actinomycetota</taxon>
        <taxon>Actinomycetes</taxon>
        <taxon>Mycobacteriales</taxon>
        <taxon>Corynebacteriaceae</taxon>
        <taxon>Corynebacterium</taxon>
    </lineage>
</organism>
<keyword evidence="5 8" id="KW-1133">Transmembrane helix</keyword>
<gene>
    <name evidence="10" type="ORF">G7Y31_06440</name>
</gene>
<dbReference type="InterPro" id="IPR007353">
    <property type="entry name" value="DUF421"/>
</dbReference>
<evidence type="ECO:0000256" key="1">
    <source>
        <dbReference type="ARBA" id="ARBA00004651"/>
    </source>
</evidence>
<dbReference type="KEGG" id="cliz:G7Y31_06440"/>
<comment type="similarity">
    <text evidence="2">Belongs to the UPF0702 family.</text>
</comment>
<dbReference type="GO" id="GO:0005886">
    <property type="term" value="C:plasma membrane"/>
    <property type="evidence" value="ECO:0007669"/>
    <property type="project" value="UniProtKB-SubCell"/>
</dbReference>
<comment type="subcellular location">
    <subcellularLocation>
        <location evidence="1">Cell membrane</location>
        <topology evidence="1">Multi-pass membrane protein</topology>
    </subcellularLocation>
</comment>
<evidence type="ECO:0000259" key="9">
    <source>
        <dbReference type="Pfam" id="PF04239"/>
    </source>
</evidence>
<protein>
    <submittedName>
        <fullName evidence="10">DUF421 domain-containing protein</fullName>
    </submittedName>
</protein>
<dbReference type="PANTHER" id="PTHR34582:SF6">
    <property type="entry name" value="UPF0702 TRANSMEMBRANE PROTEIN YCAP"/>
    <property type="match status" value="1"/>
</dbReference>
<keyword evidence="3" id="KW-1003">Cell membrane</keyword>
<evidence type="ECO:0000256" key="6">
    <source>
        <dbReference type="ARBA" id="ARBA00023136"/>
    </source>
</evidence>
<feature type="domain" description="YetF C-terminal" evidence="9">
    <location>
        <begin position="68"/>
        <end position="132"/>
    </location>
</feature>
<dbReference type="InterPro" id="IPR023090">
    <property type="entry name" value="UPF0702_alpha/beta_dom_sf"/>
</dbReference>
<dbReference type="EMBL" id="CP064954">
    <property type="protein sequence ID" value="QPK80330.1"/>
    <property type="molecule type" value="Genomic_DNA"/>
</dbReference>
<evidence type="ECO:0000256" key="3">
    <source>
        <dbReference type="ARBA" id="ARBA00022475"/>
    </source>
</evidence>
<dbReference type="PANTHER" id="PTHR34582">
    <property type="entry name" value="UPF0702 TRANSMEMBRANE PROTEIN YCAP"/>
    <property type="match status" value="1"/>
</dbReference>
<feature type="transmembrane region" description="Helical" evidence="8">
    <location>
        <begin position="12"/>
        <end position="35"/>
    </location>
</feature>